<evidence type="ECO:0000259" key="1">
    <source>
        <dbReference type="Pfam" id="PF09603"/>
    </source>
</evidence>
<feature type="domain" description="Fibrobacter succinogenes major paralogous" evidence="1">
    <location>
        <begin position="45"/>
        <end position="218"/>
    </location>
</feature>
<gene>
    <name evidence="2" type="ORF">AsAng_0063330</name>
</gene>
<sequence>MRRLFVTLFLLGFVASLWIGCDKEEPKLCTASFIDERDGTEYCMVNIGTQTWMAENLNYQSDSAYQNPSNPSTINAVYGKLYPFSEANKVCPNGWHLPTDDEWKTLEINLGMSVTAANGLNERGTDEGSGLKSIEGWDSSAVASVEGTNAVGFNALPAGYRNPSYGPYFDLGETANFWTATVYDTTGGAWMRTMSYDKAGIIRNYATQKMGFSCRCVKN</sequence>
<dbReference type="KEGG" id="aup:AsAng_0063330"/>
<dbReference type="AlphaFoldDB" id="A0A916DVV7"/>
<dbReference type="EMBL" id="AP026867">
    <property type="protein sequence ID" value="BDS15549.1"/>
    <property type="molecule type" value="Genomic_DNA"/>
</dbReference>
<evidence type="ECO:0000313" key="2">
    <source>
        <dbReference type="EMBL" id="BDS15549.1"/>
    </source>
</evidence>
<name>A0A916DVV7_9BACT</name>
<organism evidence="2 3">
    <name type="scientific">Aureispira anguillae</name>
    <dbReference type="NCBI Taxonomy" id="2864201"/>
    <lineage>
        <taxon>Bacteria</taxon>
        <taxon>Pseudomonadati</taxon>
        <taxon>Bacteroidota</taxon>
        <taxon>Saprospiria</taxon>
        <taxon>Saprospirales</taxon>
        <taxon>Saprospiraceae</taxon>
        <taxon>Aureispira</taxon>
    </lineage>
</organism>
<keyword evidence="3" id="KW-1185">Reference proteome</keyword>
<dbReference type="Pfam" id="PF09603">
    <property type="entry name" value="Fib_succ_major"/>
    <property type="match status" value="1"/>
</dbReference>
<accession>A0A916DVV7</accession>
<evidence type="ECO:0000313" key="3">
    <source>
        <dbReference type="Proteomes" id="UP001060919"/>
    </source>
</evidence>
<dbReference type="NCBIfam" id="TIGR02145">
    <property type="entry name" value="Fib_succ_major"/>
    <property type="match status" value="1"/>
</dbReference>
<dbReference type="PROSITE" id="PS51257">
    <property type="entry name" value="PROKAR_LIPOPROTEIN"/>
    <property type="match status" value="1"/>
</dbReference>
<reference evidence="2" key="1">
    <citation type="submission" date="2022-09" db="EMBL/GenBank/DDBJ databases">
        <title>Aureispira anguillicida sp. nov., isolated from Leptocephalus of Japanese eel Anguilla japonica.</title>
        <authorList>
            <person name="Yuasa K."/>
            <person name="Mekata T."/>
            <person name="Ikunari K."/>
        </authorList>
    </citation>
    <scope>NUCLEOTIDE SEQUENCE</scope>
    <source>
        <strain evidence="2">EL160426</strain>
    </source>
</reference>
<dbReference type="Proteomes" id="UP001060919">
    <property type="component" value="Chromosome"/>
</dbReference>
<dbReference type="RefSeq" id="WP_264790692.1">
    <property type="nucleotide sequence ID" value="NZ_AP026867.1"/>
</dbReference>
<dbReference type="InterPro" id="IPR011871">
    <property type="entry name" value="Fib_succ_major"/>
</dbReference>
<protein>
    <recommendedName>
        <fullName evidence="1">Fibrobacter succinogenes major paralogous domain-containing protein</fullName>
    </recommendedName>
</protein>
<proteinExistence type="predicted"/>